<gene>
    <name evidence="1" type="ORF">PEDI_39320</name>
</gene>
<keyword evidence="2" id="KW-1185">Reference proteome</keyword>
<dbReference type="EMBL" id="BQKE01000002">
    <property type="protein sequence ID" value="GJM63380.1"/>
    <property type="molecule type" value="Genomic_DNA"/>
</dbReference>
<dbReference type="InterPro" id="IPR027863">
    <property type="entry name" value="DUF4623"/>
</dbReference>
<sequence>MNRLFNVMMLLVAGLMVFTSCKKDDDNTVVSEAKMLAFAITDAGADKDLKIDGDISEAEGVVSVVVPFETDLTALTTEISVNEGSTVIPGSGTTLDFSDSRNFIVKNGDLTKTYAVTVSKAEATEGSLVSLTMVSSTAVEYATEINLVDKTVEVLIFEGFSQVVKVGEIEVAPVGATHELAGADEDGFVDLTEGATLTVNYAGEAVDYALTSKVVNTGADFSNPTIITNLSGKANAVPQEIDDNNSRDAHYHNGVVFAPSRKGGNYVYYWNASDLAIGTNGANQLDLDGMDFSDVNWTVSSVYPVNGHVYVASMAMDKDKKLKVWYFENTTATGELVLDYTIADPEGTSTAVRLGDAFSGALDANGNGKFYFSNFPFGNNNNQFYTFEVTGHTTVDATPEVIEIGLESGKWIGQYGRLNVTPEAGHFTTSGADMGIALVGENGQVIFEVNSDVIQGRAQDPHIVEFNQSRYLTYTVNREWEAGGTFLEIVDISEGASIEAAFRGLNGNNIAEKTVYRIDIGGSVADGWVSATSSVNIVDGKLEVFAFSTLNGFAIHQFGAEQ</sequence>
<proteinExistence type="predicted"/>
<reference evidence="1 2" key="1">
    <citation type="submission" date="2021-12" db="EMBL/GenBank/DDBJ databases">
        <title>Genome sequencing of bacteria with rrn-lacking chromosome and rrn-plasmid.</title>
        <authorList>
            <person name="Anda M."/>
            <person name="Iwasaki W."/>
        </authorList>
    </citation>
    <scope>NUCLEOTIDE SEQUENCE [LARGE SCALE GENOMIC DNA]</scope>
    <source>
        <strain evidence="1 2">NBRC 15940</strain>
    </source>
</reference>
<dbReference type="Proteomes" id="UP001310022">
    <property type="component" value="Unassembled WGS sequence"/>
</dbReference>
<organism evidence="1 2">
    <name type="scientific">Persicobacter diffluens</name>
    <dbReference type="NCBI Taxonomy" id="981"/>
    <lineage>
        <taxon>Bacteria</taxon>
        <taxon>Pseudomonadati</taxon>
        <taxon>Bacteroidota</taxon>
        <taxon>Cytophagia</taxon>
        <taxon>Cytophagales</taxon>
        <taxon>Persicobacteraceae</taxon>
        <taxon>Persicobacter</taxon>
    </lineage>
</organism>
<accession>A0AAN4W3M9</accession>
<dbReference type="PROSITE" id="PS51257">
    <property type="entry name" value="PROKAR_LIPOPROTEIN"/>
    <property type="match status" value="1"/>
</dbReference>
<name>A0AAN4W3M9_9BACT</name>
<dbReference type="RefSeq" id="WP_338238549.1">
    <property type="nucleotide sequence ID" value="NZ_BQKE01000002.1"/>
</dbReference>
<evidence type="ECO:0000313" key="2">
    <source>
        <dbReference type="Proteomes" id="UP001310022"/>
    </source>
</evidence>
<dbReference type="Pfam" id="PF15416">
    <property type="entry name" value="DUF4623"/>
    <property type="match status" value="1"/>
</dbReference>
<dbReference type="Gene3D" id="2.60.40.2340">
    <property type="match status" value="1"/>
</dbReference>
<protein>
    <submittedName>
        <fullName evidence="1">Uncharacterized protein</fullName>
    </submittedName>
</protein>
<comment type="caution">
    <text evidence="1">The sequence shown here is derived from an EMBL/GenBank/DDBJ whole genome shotgun (WGS) entry which is preliminary data.</text>
</comment>
<evidence type="ECO:0000313" key="1">
    <source>
        <dbReference type="EMBL" id="GJM63380.1"/>
    </source>
</evidence>
<dbReference type="AlphaFoldDB" id="A0AAN4W3M9"/>